<dbReference type="Gene3D" id="4.10.95.10">
    <property type="entry name" value="Cytochrome c oxidase, subunit VIa"/>
    <property type="match status" value="1"/>
</dbReference>
<evidence type="ECO:0000256" key="2">
    <source>
        <dbReference type="ARBA" id="ARBA00022792"/>
    </source>
</evidence>
<evidence type="ECO:0000313" key="8">
    <source>
        <dbReference type="Proteomes" id="UP000428333"/>
    </source>
</evidence>
<proteinExistence type="predicted"/>
<accession>A0A6A4M9X4</accession>
<keyword evidence="2" id="KW-0999">Mitochondrion inner membrane</keyword>
<evidence type="ECO:0000313" key="7">
    <source>
        <dbReference type="EMBL" id="KAE9466760.1"/>
    </source>
</evidence>
<feature type="region of interest" description="Disordered" evidence="6">
    <location>
        <begin position="14"/>
        <end position="34"/>
    </location>
</feature>
<comment type="caution">
    <text evidence="7">The sequence shown here is derived from an EMBL/GenBank/DDBJ whole genome shotgun (WGS) entry which is preliminary data.</text>
</comment>
<gene>
    <name evidence="7" type="ORF">C3L33_01340</name>
</gene>
<name>A0A6A4M9X4_9ERIC</name>
<dbReference type="OrthoDB" id="5947505at2759"/>
<keyword evidence="5" id="KW-0472">Membrane</keyword>
<sequence length="115" mass="12791">MATAIARSVLRTTLRGGGPRAPASKKTFSSSAHHDDAYETAKWEKITYAGIFTCTTLAIFILSKGHPHHEEPPVSFFWAHLNISNWHTRICTFATRSSPGVCLLYLCEDLNLMVI</sequence>
<dbReference type="PANTHER" id="PTHR11504">
    <property type="entry name" value="CYTOCHROME C OXIDASE POLYPEPTIDE VIA"/>
    <property type="match status" value="1"/>
</dbReference>
<dbReference type="Proteomes" id="UP000428333">
    <property type="component" value="Linkage Group LG01"/>
</dbReference>
<evidence type="ECO:0000256" key="6">
    <source>
        <dbReference type="SAM" id="MobiDB-lite"/>
    </source>
</evidence>
<evidence type="ECO:0000256" key="1">
    <source>
        <dbReference type="ARBA" id="ARBA00004273"/>
    </source>
</evidence>
<keyword evidence="3" id="KW-0809">Transit peptide</keyword>
<dbReference type="GO" id="GO:0006123">
    <property type="term" value="P:mitochondrial electron transport, cytochrome c to oxygen"/>
    <property type="evidence" value="ECO:0007669"/>
    <property type="project" value="TreeGrafter"/>
</dbReference>
<dbReference type="SUPFAM" id="SSF81411">
    <property type="entry name" value="Mitochondrial cytochrome c oxidase subunit VIa"/>
    <property type="match status" value="1"/>
</dbReference>
<keyword evidence="8" id="KW-1185">Reference proteome</keyword>
<reference evidence="7 8" key="1">
    <citation type="journal article" date="2019" name="Genome Biol. Evol.">
        <title>The Rhododendron genome and chromosomal organization provide insight into shared whole-genome duplications across the heath family (Ericaceae).</title>
        <authorList>
            <person name="Soza V.L."/>
            <person name="Lindsley D."/>
            <person name="Waalkes A."/>
            <person name="Ramage E."/>
            <person name="Patwardhan R.P."/>
            <person name="Burton J.N."/>
            <person name="Adey A."/>
            <person name="Kumar A."/>
            <person name="Qiu R."/>
            <person name="Shendure J."/>
            <person name="Hall B."/>
        </authorList>
    </citation>
    <scope>NUCLEOTIDE SEQUENCE [LARGE SCALE GENOMIC DNA]</scope>
    <source>
        <strain evidence="7">RSF 1966-606</strain>
    </source>
</reference>
<dbReference type="InterPro" id="IPR001349">
    <property type="entry name" value="Cyt_c_oxidase_su6a"/>
</dbReference>
<comment type="subcellular location">
    <subcellularLocation>
        <location evidence="1">Mitochondrion inner membrane</location>
    </subcellularLocation>
</comment>
<organism evidence="7 8">
    <name type="scientific">Rhododendron williamsianum</name>
    <dbReference type="NCBI Taxonomy" id="262921"/>
    <lineage>
        <taxon>Eukaryota</taxon>
        <taxon>Viridiplantae</taxon>
        <taxon>Streptophyta</taxon>
        <taxon>Embryophyta</taxon>
        <taxon>Tracheophyta</taxon>
        <taxon>Spermatophyta</taxon>
        <taxon>Magnoliopsida</taxon>
        <taxon>eudicotyledons</taxon>
        <taxon>Gunneridae</taxon>
        <taxon>Pentapetalae</taxon>
        <taxon>asterids</taxon>
        <taxon>Ericales</taxon>
        <taxon>Ericaceae</taxon>
        <taxon>Ericoideae</taxon>
        <taxon>Rhodoreae</taxon>
        <taxon>Rhododendron</taxon>
    </lineage>
</organism>
<dbReference type="GO" id="GO:0005743">
    <property type="term" value="C:mitochondrial inner membrane"/>
    <property type="evidence" value="ECO:0007669"/>
    <property type="project" value="UniProtKB-SubCell"/>
</dbReference>
<dbReference type="AlphaFoldDB" id="A0A6A4M9X4"/>
<evidence type="ECO:0000256" key="4">
    <source>
        <dbReference type="ARBA" id="ARBA00023128"/>
    </source>
</evidence>
<evidence type="ECO:0000256" key="5">
    <source>
        <dbReference type="ARBA" id="ARBA00023136"/>
    </source>
</evidence>
<feature type="non-terminal residue" evidence="7">
    <location>
        <position position="1"/>
    </location>
</feature>
<evidence type="ECO:0000256" key="3">
    <source>
        <dbReference type="ARBA" id="ARBA00022946"/>
    </source>
</evidence>
<dbReference type="PANTHER" id="PTHR11504:SF0">
    <property type="entry name" value="CYTOCHROME C OXIDASE SUBUNIT"/>
    <property type="match status" value="1"/>
</dbReference>
<dbReference type="GO" id="GO:0030234">
    <property type="term" value="F:enzyme regulator activity"/>
    <property type="evidence" value="ECO:0007669"/>
    <property type="project" value="TreeGrafter"/>
</dbReference>
<dbReference type="EMBL" id="QEFC01000078">
    <property type="protein sequence ID" value="KAE9466760.1"/>
    <property type="molecule type" value="Genomic_DNA"/>
</dbReference>
<keyword evidence="4" id="KW-0496">Mitochondrion</keyword>
<dbReference type="InterPro" id="IPR036418">
    <property type="entry name" value="Cyt_c_oxidase_su6a_sf"/>
</dbReference>
<protein>
    <submittedName>
        <fullName evidence="7">Uncharacterized protein</fullName>
    </submittedName>
</protein>